<sequence>MSVHYLNIRLFLTISVALLGAILLFWRFSPTSPSPFHRSAIGPFSSGGDSLQHVFNQTLGFQKIFVINLPSRTDHRDSMSLAAALTDLRIDYVDGVTGVDKISLPPGGKEVKLDSGGLGNWRAHMNIARMLIEQNITSALILEDDADWDIRIKHQMRDFAKASRLLVQPLSGTSDRFLDPTHPQPKEDQRPQDFDIRKDVTSEPSTSPYGDIDRWDLFWLGHCGTRFPRASDRNVPLGRAVIYDDETVPESQHVMMQFGDSELIQTYPAHTRVVSRAWMNTCTMGYGISLPGARRLLYELSVNKMTGPTDMMFRSVCHGSEGRPVQTCLTVQPQLFQHHRPVGYKSSFSDISDHGADYNESAFTRNVRWSTRLNFRKLVDGLTDYIDLFKDGEGADPNLGFK</sequence>
<name>A0A8H6CIC4_9LECA</name>
<keyword evidence="2" id="KW-0328">Glycosyltransferase</keyword>
<feature type="region of interest" description="Disordered" evidence="4">
    <location>
        <begin position="173"/>
        <end position="207"/>
    </location>
</feature>
<evidence type="ECO:0000256" key="4">
    <source>
        <dbReference type="SAM" id="MobiDB-lite"/>
    </source>
</evidence>
<feature type="compositionally biased region" description="Basic and acidic residues" evidence="4">
    <location>
        <begin position="176"/>
        <end position="201"/>
    </location>
</feature>
<dbReference type="InterPro" id="IPR050757">
    <property type="entry name" value="Collagen_mod_GT25"/>
</dbReference>
<keyword evidence="7" id="KW-1185">Reference proteome</keyword>
<gene>
    <name evidence="6" type="ORF">HO133_010562</name>
</gene>
<comment type="caution">
    <text evidence="6">The sequence shown here is derived from an EMBL/GenBank/DDBJ whole genome shotgun (WGS) entry which is preliminary data.</text>
</comment>
<dbReference type="EMBL" id="JACCJB010000009">
    <property type="protein sequence ID" value="KAF6223988.1"/>
    <property type="molecule type" value="Genomic_DNA"/>
</dbReference>
<keyword evidence="5" id="KW-0472">Membrane</keyword>
<keyword evidence="5" id="KW-1133">Transmembrane helix</keyword>
<keyword evidence="5" id="KW-0812">Transmembrane</keyword>
<dbReference type="PANTHER" id="PTHR10730">
    <property type="entry name" value="PROCOLLAGEN-LYSINE,2-OXOGLUTARATE 5-DIOXYGENASE/GLYCOSYLTRANSFERASE 25 FAMILY MEMBER"/>
    <property type="match status" value="1"/>
</dbReference>
<dbReference type="RefSeq" id="XP_037153048.1">
    <property type="nucleotide sequence ID" value="XM_037301414.1"/>
</dbReference>
<evidence type="ECO:0000256" key="1">
    <source>
        <dbReference type="ARBA" id="ARBA00006721"/>
    </source>
</evidence>
<keyword evidence="3" id="KW-0808">Transferase</keyword>
<dbReference type="Proteomes" id="UP000593566">
    <property type="component" value="Unassembled WGS sequence"/>
</dbReference>
<evidence type="ECO:0000313" key="6">
    <source>
        <dbReference type="EMBL" id="KAF6223988.1"/>
    </source>
</evidence>
<comment type="similarity">
    <text evidence="1">Belongs to the glycosyltransferase 25 family.</text>
</comment>
<accession>A0A8H6CIC4</accession>
<dbReference type="GO" id="GO:0016740">
    <property type="term" value="F:transferase activity"/>
    <property type="evidence" value="ECO:0007669"/>
    <property type="project" value="UniProtKB-KW"/>
</dbReference>
<dbReference type="CDD" id="cd06532">
    <property type="entry name" value="Glyco_transf_25"/>
    <property type="match status" value="1"/>
</dbReference>
<dbReference type="AlphaFoldDB" id="A0A8H6CIC4"/>
<evidence type="ECO:0000256" key="5">
    <source>
        <dbReference type="SAM" id="Phobius"/>
    </source>
</evidence>
<dbReference type="GeneID" id="59338952"/>
<evidence type="ECO:0000256" key="3">
    <source>
        <dbReference type="ARBA" id="ARBA00022679"/>
    </source>
</evidence>
<proteinExistence type="inferred from homology"/>
<evidence type="ECO:0000256" key="2">
    <source>
        <dbReference type="ARBA" id="ARBA00022676"/>
    </source>
</evidence>
<organism evidence="6 7">
    <name type="scientific">Letharia lupina</name>
    <dbReference type="NCBI Taxonomy" id="560253"/>
    <lineage>
        <taxon>Eukaryota</taxon>
        <taxon>Fungi</taxon>
        <taxon>Dikarya</taxon>
        <taxon>Ascomycota</taxon>
        <taxon>Pezizomycotina</taxon>
        <taxon>Lecanoromycetes</taxon>
        <taxon>OSLEUM clade</taxon>
        <taxon>Lecanoromycetidae</taxon>
        <taxon>Lecanorales</taxon>
        <taxon>Lecanorineae</taxon>
        <taxon>Parmeliaceae</taxon>
        <taxon>Letharia</taxon>
    </lineage>
</organism>
<reference evidence="6 7" key="1">
    <citation type="journal article" date="2020" name="Genomics">
        <title>Complete, high-quality genomes from long-read metagenomic sequencing of two wolf lichen thalli reveals enigmatic genome architecture.</title>
        <authorList>
            <person name="McKenzie S.K."/>
            <person name="Walston R.F."/>
            <person name="Allen J.L."/>
        </authorList>
    </citation>
    <scope>NUCLEOTIDE SEQUENCE [LARGE SCALE GENOMIC DNA]</scope>
    <source>
        <strain evidence="6">WasteWater1</strain>
    </source>
</reference>
<protein>
    <recommendedName>
        <fullName evidence="8">Glycosyltransferase family 25 protein</fullName>
    </recommendedName>
</protein>
<dbReference type="PANTHER" id="PTHR10730:SF53">
    <property type="entry name" value="GLYCOSYLTRANSFERASE 25 FAMILY MEMBER"/>
    <property type="match status" value="1"/>
</dbReference>
<dbReference type="InterPro" id="IPR002654">
    <property type="entry name" value="Glyco_trans_25"/>
</dbReference>
<evidence type="ECO:0000313" key="7">
    <source>
        <dbReference type="Proteomes" id="UP000593566"/>
    </source>
</evidence>
<feature type="transmembrane region" description="Helical" evidence="5">
    <location>
        <begin position="6"/>
        <end position="28"/>
    </location>
</feature>
<evidence type="ECO:0008006" key="8">
    <source>
        <dbReference type="Google" id="ProtNLM"/>
    </source>
</evidence>